<proteinExistence type="predicted"/>
<dbReference type="AlphaFoldDB" id="A0AAV2IP48"/>
<dbReference type="EMBL" id="CAXITT010002181">
    <property type="protein sequence ID" value="CAL1548923.1"/>
    <property type="molecule type" value="Genomic_DNA"/>
</dbReference>
<evidence type="ECO:0000313" key="3">
    <source>
        <dbReference type="Proteomes" id="UP001497497"/>
    </source>
</evidence>
<sequence>HKNTAPEIDQTMSNKRTDKDNISNANNAAVMQVSVRLNEHEQEILQILNFFKDINVEKDFRRENIIITGTEKNIKEAKKKISEKILKFEKTVLNVTHIHITSLDLL</sequence>
<name>A0AAV2IP48_LYMST</name>
<feature type="region of interest" description="Disordered" evidence="1">
    <location>
        <begin position="1"/>
        <end position="23"/>
    </location>
</feature>
<gene>
    <name evidence="2" type="ORF">GSLYS_00022240001</name>
</gene>
<accession>A0AAV2IP48</accession>
<keyword evidence="3" id="KW-1185">Reference proteome</keyword>
<feature type="non-terminal residue" evidence="2">
    <location>
        <position position="106"/>
    </location>
</feature>
<evidence type="ECO:0000256" key="1">
    <source>
        <dbReference type="SAM" id="MobiDB-lite"/>
    </source>
</evidence>
<organism evidence="2 3">
    <name type="scientific">Lymnaea stagnalis</name>
    <name type="common">Great pond snail</name>
    <name type="synonym">Helix stagnalis</name>
    <dbReference type="NCBI Taxonomy" id="6523"/>
    <lineage>
        <taxon>Eukaryota</taxon>
        <taxon>Metazoa</taxon>
        <taxon>Spiralia</taxon>
        <taxon>Lophotrochozoa</taxon>
        <taxon>Mollusca</taxon>
        <taxon>Gastropoda</taxon>
        <taxon>Heterobranchia</taxon>
        <taxon>Euthyneura</taxon>
        <taxon>Panpulmonata</taxon>
        <taxon>Hygrophila</taxon>
        <taxon>Lymnaeoidea</taxon>
        <taxon>Lymnaeidae</taxon>
        <taxon>Lymnaea</taxon>
    </lineage>
</organism>
<reference evidence="2 3" key="1">
    <citation type="submission" date="2024-04" db="EMBL/GenBank/DDBJ databases">
        <authorList>
            <consortium name="Genoscope - CEA"/>
            <person name="William W."/>
        </authorList>
    </citation>
    <scope>NUCLEOTIDE SEQUENCE [LARGE SCALE GENOMIC DNA]</scope>
</reference>
<dbReference type="Proteomes" id="UP001497497">
    <property type="component" value="Unassembled WGS sequence"/>
</dbReference>
<protein>
    <submittedName>
        <fullName evidence="2">Uncharacterized protein</fullName>
    </submittedName>
</protein>
<feature type="non-terminal residue" evidence="2">
    <location>
        <position position="1"/>
    </location>
</feature>
<comment type="caution">
    <text evidence="2">The sequence shown here is derived from an EMBL/GenBank/DDBJ whole genome shotgun (WGS) entry which is preliminary data.</text>
</comment>
<evidence type="ECO:0000313" key="2">
    <source>
        <dbReference type="EMBL" id="CAL1548923.1"/>
    </source>
</evidence>